<evidence type="ECO:0000256" key="2">
    <source>
        <dbReference type="ARBA" id="ARBA00023004"/>
    </source>
</evidence>
<dbReference type="PROSITE" id="PS51471">
    <property type="entry name" value="FE2OG_OXY"/>
    <property type="match status" value="1"/>
</dbReference>
<evidence type="ECO:0000256" key="3">
    <source>
        <dbReference type="RuleBase" id="RU003682"/>
    </source>
</evidence>
<dbReference type="EC" id="1.14.11.13" evidence="5"/>
<comment type="similarity">
    <text evidence="3">Belongs to the iron/ascorbate-dependent oxidoreductase family.</text>
</comment>
<keyword evidence="3 5" id="KW-0560">Oxidoreductase</keyword>
<dbReference type="SUPFAM" id="SSF51197">
    <property type="entry name" value="Clavaminate synthase-like"/>
    <property type="match status" value="1"/>
</dbReference>
<evidence type="ECO:0000313" key="6">
    <source>
        <dbReference type="Proteomes" id="UP001567538"/>
    </source>
</evidence>
<name>A0ABD1IJ11_SALDI</name>
<evidence type="ECO:0000256" key="1">
    <source>
        <dbReference type="ARBA" id="ARBA00022723"/>
    </source>
</evidence>
<gene>
    <name evidence="5" type="ORF">AAHA92_00273</name>
</gene>
<comment type="caution">
    <text evidence="5">The sequence shown here is derived from an EMBL/GenBank/DDBJ whole genome shotgun (WGS) entry which is preliminary data.</text>
</comment>
<dbReference type="InterPro" id="IPR026992">
    <property type="entry name" value="DIOX_N"/>
</dbReference>
<dbReference type="Pfam" id="PF14226">
    <property type="entry name" value="DIOX_N"/>
    <property type="match status" value="1"/>
</dbReference>
<sequence length="339" mass="38356">MYAFESTPPLAQHYTKIVHDQAHPKISCVQNSRIDDGCQELPIIDLAGLMGDDEDARVKCASQITAASSEWGFFQVVNHGVNPELIKQMRKEQIELFKTPFSRKSSCGLLNNSYRWGSPSATTPDNFSWSEAFHIPLTKISDQSCYGEFTSLRAVLVGYAAAMQKLAKLLAEVLIKNLGQKLQDFEETIKCDETTCFLRLNRYPACPLSAEIFGFVPHTDSDFLTILHQDQVGGLQLIKDSKWVAVKPNKDALIVNIGDLFQAWSNNLYKSVEHKVMVNPNIERFSVAYFLCPSYDSLIKTYKQPSLYTNFTFAEYRAKVREDARLVGRKIGLSRFLRS</sequence>
<dbReference type="InterPro" id="IPR005123">
    <property type="entry name" value="Oxoglu/Fe-dep_dioxygenase_dom"/>
</dbReference>
<dbReference type="InterPro" id="IPR027443">
    <property type="entry name" value="IPNS-like_sf"/>
</dbReference>
<dbReference type="Pfam" id="PF03171">
    <property type="entry name" value="2OG-FeII_Oxy"/>
    <property type="match status" value="1"/>
</dbReference>
<feature type="domain" description="Fe2OG dioxygenase" evidence="4">
    <location>
        <begin position="192"/>
        <end position="293"/>
    </location>
</feature>
<evidence type="ECO:0000313" key="5">
    <source>
        <dbReference type="EMBL" id="KAL1568690.1"/>
    </source>
</evidence>
<dbReference type="GO" id="GO:0046872">
    <property type="term" value="F:metal ion binding"/>
    <property type="evidence" value="ECO:0007669"/>
    <property type="project" value="UniProtKB-KW"/>
</dbReference>
<organism evidence="5 6">
    <name type="scientific">Salvia divinorum</name>
    <name type="common">Maria pastora</name>
    <name type="synonym">Diviner's sage</name>
    <dbReference type="NCBI Taxonomy" id="28513"/>
    <lineage>
        <taxon>Eukaryota</taxon>
        <taxon>Viridiplantae</taxon>
        <taxon>Streptophyta</taxon>
        <taxon>Embryophyta</taxon>
        <taxon>Tracheophyta</taxon>
        <taxon>Spermatophyta</taxon>
        <taxon>Magnoliopsida</taxon>
        <taxon>eudicotyledons</taxon>
        <taxon>Gunneridae</taxon>
        <taxon>Pentapetalae</taxon>
        <taxon>asterids</taxon>
        <taxon>lamiids</taxon>
        <taxon>Lamiales</taxon>
        <taxon>Lamiaceae</taxon>
        <taxon>Nepetoideae</taxon>
        <taxon>Mentheae</taxon>
        <taxon>Salviinae</taxon>
        <taxon>Salvia</taxon>
        <taxon>Salvia subgen. Calosphace</taxon>
    </lineage>
</organism>
<dbReference type="EMBL" id="JBEAFC010000001">
    <property type="protein sequence ID" value="KAL1568690.1"/>
    <property type="molecule type" value="Genomic_DNA"/>
</dbReference>
<reference evidence="5 6" key="1">
    <citation type="submission" date="2024-06" db="EMBL/GenBank/DDBJ databases">
        <title>A chromosome level genome sequence of Diviner's sage (Salvia divinorum).</title>
        <authorList>
            <person name="Ford S.A."/>
            <person name="Ro D.-K."/>
            <person name="Ness R.W."/>
            <person name="Phillips M.A."/>
        </authorList>
    </citation>
    <scope>NUCLEOTIDE SEQUENCE [LARGE SCALE GENOMIC DNA]</scope>
    <source>
        <strain evidence="5">SAF-2024a</strain>
        <tissue evidence="5">Leaf</tissue>
    </source>
</reference>
<accession>A0ABD1IJ11</accession>
<proteinExistence type="inferred from homology"/>
<keyword evidence="2 3" id="KW-0408">Iron</keyword>
<dbReference type="GO" id="GO:0045543">
    <property type="term" value="F:gibberellin 2-beta-dioxygenase activity"/>
    <property type="evidence" value="ECO:0007669"/>
    <property type="project" value="UniProtKB-EC"/>
</dbReference>
<dbReference type="GO" id="GO:0002238">
    <property type="term" value="P:response to molecule of fungal origin"/>
    <property type="evidence" value="ECO:0007669"/>
    <property type="project" value="UniProtKB-ARBA"/>
</dbReference>
<dbReference type="GO" id="GO:0009805">
    <property type="term" value="P:coumarin biosynthetic process"/>
    <property type="evidence" value="ECO:0007669"/>
    <property type="project" value="UniProtKB-ARBA"/>
</dbReference>
<evidence type="ECO:0000259" key="4">
    <source>
        <dbReference type="PROSITE" id="PS51471"/>
    </source>
</evidence>
<dbReference type="Gene3D" id="2.60.120.330">
    <property type="entry name" value="B-lactam Antibiotic, Isopenicillin N Synthase, Chain"/>
    <property type="match status" value="1"/>
</dbReference>
<keyword evidence="1 3" id="KW-0479">Metal-binding</keyword>
<protein>
    <submittedName>
        <fullName evidence="5">Gibberellin 2beta-dioxygenase</fullName>
        <ecNumber evidence="5">1.14.11.13</ecNumber>
    </submittedName>
</protein>
<keyword evidence="6" id="KW-1185">Reference proteome</keyword>
<dbReference type="InterPro" id="IPR044861">
    <property type="entry name" value="IPNS-like_FE2OG_OXY"/>
</dbReference>
<dbReference type="PANTHER" id="PTHR47990">
    <property type="entry name" value="2-OXOGLUTARATE (2OG) AND FE(II)-DEPENDENT OXYGENASE SUPERFAMILY PROTEIN-RELATED"/>
    <property type="match status" value="1"/>
</dbReference>
<dbReference type="Proteomes" id="UP001567538">
    <property type="component" value="Unassembled WGS sequence"/>
</dbReference>
<dbReference type="InterPro" id="IPR050231">
    <property type="entry name" value="Iron_ascorbate_oxido_reductase"/>
</dbReference>
<dbReference type="AlphaFoldDB" id="A0ABD1IJ11"/>